<accession>A0A7J6Q738</accession>
<keyword evidence="4" id="KW-1185">Reference proteome</keyword>
<protein>
    <submittedName>
        <fullName evidence="2">Uncharacterized protein</fullName>
    </submittedName>
</protein>
<dbReference type="EMBL" id="JABANM010025768">
    <property type="protein sequence ID" value="KAF4714070.1"/>
    <property type="molecule type" value="Genomic_DNA"/>
</dbReference>
<feature type="non-terminal residue" evidence="2">
    <location>
        <position position="1"/>
    </location>
</feature>
<feature type="non-terminal residue" evidence="2">
    <location>
        <position position="102"/>
    </location>
</feature>
<evidence type="ECO:0000313" key="3">
    <source>
        <dbReference type="EMBL" id="KAF4714070.1"/>
    </source>
</evidence>
<dbReference type="AlphaFoldDB" id="A0A7J6Q738"/>
<evidence type="ECO:0000313" key="2">
    <source>
        <dbReference type="EMBL" id="KAF4703972.1"/>
    </source>
</evidence>
<dbReference type="Proteomes" id="UP000553632">
    <property type="component" value="Unassembled WGS sequence"/>
</dbReference>
<gene>
    <name evidence="3" type="ORF">FOZ62_015449</name>
    <name evidence="2" type="ORF">FOZ63_017306</name>
</gene>
<name>A0A7J6Q738_PEROL</name>
<organism evidence="2 4">
    <name type="scientific">Perkinsus olseni</name>
    <name type="common">Perkinsus atlanticus</name>
    <dbReference type="NCBI Taxonomy" id="32597"/>
    <lineage>
        <taxon>Eukaryota</taxon>
        <taxon>Sar</taxon>
        <taxon>Alveolata</taxon>
        <taxon>Perkinsozoa</taxon>
        <taxon>Perkinsea</taxon>
        <taxon>Perkinsida</taxon>
        <taxon>Perkinsidae</taxon>
        <taxon>Perkinsus</taxon>
    </lineage>
</organism>
<evidence type="ECO:0000313" key="4">
    <source>
        <dbReference type="Proteomes" id="UP000553632"/>
    </source>
</evidence>
<dbReference type="Proteomes" id="UP000574390">
    <property type="component" value="Unassembled WGS sequence"/>
</dbReference>
<evidence type="ECO:0000256" key="1">
    <source>
        <dbReference type="SAM" id="SignalP"/>
    </source>
</evidence>
<evidence type="ECO:0000313" key="5">
    <source>
        <dbReference type="Proteomes" id="UP000574390"/>
    </source>
</evidence>
<comment type="caution">
    <text evidence="2">The sequence shown here is derived from an EMBL/GenBank/DDBJ whole genome shotgun (WGS) entry which is preliminary data.</text>
</comment>
<feature type="signal peptide" evidence="1">
    <location>
        <begin position="1"/>
        <end position="22"/>
    </location>
</feature>
<feature type="chain" id="PRO_5036205638" evidence="1">
    <location>
        <begin position="23"/>
        <end position="102"/>
    </location>
</feature>
<proteinExistence type="predicted"/>
<sequence>DISRLELFAIVLGLLIVGEIQGESEGECTILSDNTAVIHVLLWASYRYILRLVRRRSSLGLEWSSTCALRQPTAVYIWVVCWCWFPGLSMDPRIAGKVAQML</sequence>
<keyword evidence="1" id="KW-0732">Signal</keyword>
<reference evidence="4 5" key="1">
    <citation type="submission" date="2020-04" db="EMBL/GenBank/DDBJ databases">
        <title>Perkinsus olseni comparative genomics.</title>
        <authorList>
            <person name="Bogema D.R."/>
        </authorList>
    </citation>
    <scope>NUCLEOTIDE SEQUENCE [LARGE SCALE GENOMIC DNA]</scope>
    <source>
        <strain evidence="3">ATCC PRA-205</strain>
        <strain evidence="2 4">ATCC PRA-207</strain>
    </source>
</reference>
<dbReference type="EMBL" id="JABANO010035146">
    <property type="protein sequence ID" value="KAF4703972.1"/>
    <property type="molecule type" value="Genomic_DNA"/>
</dbReference>